<proteinExistence type="predicted"/>
<sequence>MPAKYWVEALNTATYLLNLRPCKPLELHTPYQLLFGQAPKYDHLRTFGCLCYPNTAATSPHKLAPRSTRSVFLGYPIDHKGYMCLDLSTHKVILSRHVVFDESTFPFATKHATTPTPQPAAHDPSVSALDLVPVRRTIPAQQHNSHDPLPAGPTVPHAQHDSPARTPLLQPTQNGSSTPSSVSLPPQPSSASTPSVARNHTLPPVFRYASPAITEYHMITRAKAGIFVPKRHMNLSASAAISPIPRTYREALDDPNWYSAMLDEYKALMANNTWSLVPRAAGANIVTGKWLFRHKLNPDGSLARYKARWVVRGCSQQAGVDYGETFSPMIKPATIRTVLSLAVSEDWPIHQLDAKNAFLHGINVTRTAHGLFLSQDQYATDIIERAKMVNCNPSNTPVDTKQKPSAQTGKPVPDATEYRSLAGALQYLTLTRPDISFAVQQICLFMHDPRDTHMQLLKRVLCYIKGTAHYGITLTKSSSDRLVAYSDADWAGCPDTRRSTSGYCVFLGDNIVAWSSKQQQTVSRSSAEAEYRGVANAVAELCWLRQLLTELHHPPKESSIVYCDNVSTMYMSQNPVHHQRTKHVEIDLHFVRDRVALGHIKVIHIPSAIQFADVFTKGLPGPLFEDFRASLHVQPPAG</sequence>
<dbReference type="SUPFAM" id="SSF53098">
    <property type="entry name" value="Ribonuclease H-like"/>
    <property type="match status" value="1"/>
</dbReference>
<dbReference type="InterPro" id="IPR012337">
    <property type="entry name" value="RNaseH-like_sf"/>
</dbReference>
<dbReference type="SUPFAM" id="SSF56672">
    <property type="entry name" value="DNA/RNA polymerases"/>
    <property type="match status" value="1"/>
</dbReference>
<dbReference type="CDD" id="cd09272">
    <property type="entry name" value="RNase_HI_RT_Ty1"/>
    <property type="match status" value="1"/>
</dbReference>
<protein>
    <recommendedName>
        <fullName evidence="6">Reverse transcriptase Ty1/copia-type domain-containing protein</fullName>
    </recommendedName>
</protein>
<reference evidence="4 5" key="1">
    <citation type="submission" date="2024-02" db="EMBL/GenBank/DDBJ databases">
        <title>High-quality chromosome-scale genome assembly of Pensacola bahiagrass (Paspalum notatum Flugge var. saurae).</title>
        <authorList>
            <person name="Vega J.M."/>
            <person name="Podio M."/>
            <person name="Orjuela J."/>
            <person name="Siena L.A."/>
            <person name="Pessino S.C."/>
            <person name="Combes M.C."/>
            <person name="Mariac C."/>
            <person name="Albertini E."/>
            <person name="Pupilli F."/>
            <person name="Ortiz J.P.A."/>
            <person name="Leblanc O."/>
        </authorList>
    </citation>
    <scope>NUCLEOTIDE SEQUENCE [LARGE SCALE GENOMIC DNA]</scope>
    <source>
        <strain evidence="4">R1</strain>
        <tissue evidence="4">Leaf</tissue>
    </source>
</reference>
<dbReference type="EMBL" id="CP144745">
    <property type="protein sequence ID" value="WVZ54289.1"/>
    <property type="molecule type" value="Genomic_DNA"/>
</dbReference>
<organism evidence="4 5">
    <name type="scientific">Paspalum notatum var. saurae</name>
    <dbReference type="NCBI Taxonomy" id="547442"/>
    <lineage>
        <taxon>Eukaryota</taxon>
        <taxon>Viridiplantae</taxon>
        <taxon>Streptophyta</taxon>
        <taxon>Embryophyta</taxon>
        <taxon>Tracheophyta</taxon>
        <taxon>Spermatophyta</taxon>
        <taxon>Magnoliopsida</taxon>
        <taxon>Liliopsida</taxon>
        <taxon>Poales</taxon>
        <taxon>Poaceae</taxon>
        <taxon>PACMAD clade</taxon>
        <taxon>Panicoideae</taxon>
        <taxon>Andropogonodae</taxon>
        <taxon>Paspaleae</taxon>
        <taxon>Paspalinae</taxon>
        <taxon>Paspalum</taxon>
    </lineage>
</organism>
<evidence type="ECO:0000259" key="3">
    <source>
        <dbReference type="Pfam" id="PF25597"/>
    </source>
</evidence>
<feature type="region of interest" description="Disordered" evidence="1">
    <location>
        <begin position="393"/>
        <end position="414"/>
    </location>
</feature>
<dbReference type="Pfam" id="PF25597">
    <property type="entry name" value="SH3_retrovirus"/>
    <property type="match status" value="1"/>
</dbReference>
<accession>A0AAQ3PWY4</accession>
<dbReference type="Pfam" id="PF07727">
    <property type="entry name" value="RVT_2"/>
    <property type="match status" value="1"/>
</dbReference>
<dbReference type="InterPro" id="IPR057670">
    <property type="entry name" value="SH3_retrovirus"/>
</dbReference>
<name>A0AAQ3PWY4_PASNO</name>
<dbReference type="Proteomes" id="UP001341281">
    <property type="component" value="Chromosome 01"/>
</dbReference>
<evidence type="ECO:0000256" key="1">
    <source>
        <dbReference type="SAM" id="MobiDB-lite"/>
    </source>
</evidence>
<feature type="region of interest" description="Disordered" evidence="1">
    <location>
        <begin position="141"/>
        <end position="199"/>
    </location>
</feature>
<feature type="domain" description="Retroviral polymerase SH3-like" evidence="3">
    <location>
        <begin position="49"/>
        <end position="110"/>
    </location>
</feature>
<evidence type="ECO:0000313" key="4">
    <source>
        <dbReference type="EMBL" id="WVZ54289.1"/>
    </source>
</evidence>
<evidence type="ECO:0008006" key="6">
    <source>
        <dbReference type="Google" id="ProtNLM"/>
    </source>
</evidence>
<feature type="compositionally biased region" description="Polar residues" evidence="1">
    <location>
        <begin position="393"/>
        <end position="408"/>
    </location>
</feature>
<gene>
    <name evidence="4" type="ORF">U9M48_005111</name>
</gene>
<evidence type="ECO:0000259" key="2">
    <source>
        <dbReference type="Pfam" id="PF07727"/>
    </source>
</evidence>
<feature type="domain" description="Reverse transcriptase Ty1/copia-type" evidence="2">
    <location>
        <begin position="271"/>
        <end position="361"/>
    </location>
</feature>
<dbReference type="AlphaFoldDB" id="A0AAQ3PWY4"/>
<evidence type="ECO:0000313" key="5">
    <source>
        <dbReference type="Proteomes" id="UP001341281"/>
    </source>
</evidence>
<dbReference type="PANTHER" id="PTHR11439">
    <property type="entry name" value="GAG-POL-RELATED RETROTRANSPOSON"/>
    <property type="match status" value="1"/>
</dbReference>
<dbReference type="PANTHER" id="PTHR11439:SF524">
    <property type="entry name" value="RNA-DIRECTED DNA POLYMERASE, PROTEIN KINASE RLK-PELLE-DLSV FAMILY"/>
    <property type="match status" value="1"/>
</dbReference>
<feature type="compositionally biased region" description="Low complexity" evidence="1">
    <location>
        <begin position="176"/>
        <end position="192"/>
    </location>
</feature>
<keyword evidence="5" id="KW-1185">Reference proteome</keyword>
<dbReference type="InterPro" id="IPR013103">
    <property type="entry name" value="RVT_2"/>
</dbReference>
<dbReference type="InterPro" id="IPR043502">
    <property type="entry name" value="DNA/RNA_pol_sf"/>
</dbReference>